<dbReference type="eggNOG" id="COG4235">
    <property type="taxonomic scope" value="Bacteria"/>
</dbReference>
<keyword evidence="2" id="KW-0677">Repeat</keyword>
<evidence type="ECO:0000259" key="8">
    <source>
        <dbReference type="Pfam" id="PF23914"/>
    </source>
</evidence>
<evidence type="ECO:0000256" key="3">
    <source>
        <dbReference type="ARBA" id="ARBA00022748"/>
    </source>
</evidence>
<dbReference type="InterPro" id="IPR051263">
    <property type="entry name" value="C-type_cytochrome_biogenesis"/>
</dbReference>
<dbReference type="NCBIfam" id="TIGR03142">
    <property type="entry name" value="cytochro_ccmI"/>
    <property type="match status" value="1"/>
</dbReference>
<evidence type="ECO:0000313" key="9">
    <source>
        <dbReference type="EMBL" id="EIJ43247.1"/>
    </source>
</evidence>
<feature type="domain" description="Cytochrome c-type biogenesis protein H TPR" evidence="8">
    <location>
        <begin position="136"/>
        <end position="259"/>
    </location>
</feature>
<evidence type="ECO:0000256" key="5">
    <source>
        <dbReference type="PROSITE-ProRule" id="PRU00339"/>
    </source>
</evidence>
<comment type="subcellular location">
    <subcellularLocation>
        <location evidence="1">Cell envelope</location>
    </subcellularLocation>
</comment>
<dbReference type="Proteomes" id="UP000005744">
    <property type="component" value="Unassembled WGS sequence"/>
</dbReference>
<feature type="transmembrane region" description="Helical" evidence="6">
    <location>
        <begin position="91"/>
        <end position="109"/>
    </location>
</feature>
<dbReference type="RefSeq" id="WP_002690268.1">
    <property type="nucleotide sequence ID" value="NZ_JH600070.1"/>
</dbReference>
<dbReference type="HOGENOM" id="CLU_036074_2_1_6"/>
<dbReference type="Pfam" id="PF23892">
    <property type="entry name" value="Ig_CycH"/>
    <property type="match status" value="1"/>
</dbReference>
<evidence type="ECO:0000256" key="6">
    <source>
        <dbReference type="SAM" id="Phobius"/>
    </source>
</evidence>
<dbReference type="InterPro" id="IPR017560">
    <property type="entry name" value="Cyt_c_biogenesis_CcmI"/>
</dbReference>
<evidence type="ECO:0000313" key="10">
    <source>
        <dbReference type="Proteomes" id="UP000005744"/>
    </source>
</evidence>
<keyword evidence="6" id="KW-1133">Transmembrane helix</keyword>
<dbReference type="SMART" id="SM00028">
    <property type="entry name" value="TPR"/>
    <property type="match status" value="2"/>
</dbReference>
<dbReference type="InterPro" id="IPR056412">
    <property type="entry name" value="Ig_CycH"/>
</dbReference>
<evidence type="ECO:0000259" key="7">
    <source>
        <dbReference type="Pfam" id="PF23892"/>
    </source>
</evidence>
<dbReference type="Gene3D" id="1.25.40.10">
    <property type="entry name" value="Tetratricopeptide repeat domain"/>
    <property type="match status" value="1"/>
</dbReference>
<evidence type="ECO:0000256" key="4">
    <source>
        <dbReference type="ARBA" id="ARBA00022803"/>
    </source>
</evidence>
<dbReference type="EMBL" id="JH600070">
    <property type="protein sequence ID" value="EIJ43247.1"/>
    <property type="molecule type" value="Genomic_DNA"/>
</dbReference>
<dbReference type="InterPro" id="IPR019734">
    <property type="entry name" value="TPR_rpt"/>
</dbReference>
<protein>
    <submittedName>
        <fullName evidence="9">Cytochrome c-type biogenesis protein CcmI</fullName>
    </submittedName>
</protein>
<reference evidence="9 10" key="1">
    <citation type="submission" date="2011-11" db="EMBL/GenBank/DDBJ databases">
        <title>Improved High-Quality Draft sequence of Beggiatoa alba B18lD.</title>
        <authorList>
            <consortium name="US DOE Joint Genome Institute"/>
            <person name="Lucas S."/>
            <person name="Han J."/>
            <person name="Lapidus A."/>
            <person name="Cheng J.-F."/>
            <person name="Goodwin L."/>
            <person name="Pitluck S."/>
            <person name="Peters L."/>
            <person name="Mikhailova N."/>
            <person name="Held B."/>
            <person name="Detter J.C."/>
            <person name="Han C."/>
            <person name="Tapia R."/>
            <person name="Land M."/>
            <person name="Hauser L."/>
            <person name="Kyrpides N."/>
            <person name="Ivanova N."/>
            <person name="Pagani I."/>
            <person name="Samuel K."/>
            <person name="Teske A."/>
            <person name="Mueller J."/>
            <person name="Woyke T."/>
        </authorList>
    </citation>
    <scope>NUCLEOTIDE SEQUENCE [LARGE SCALE GENOMIC DNA]</scope>
    <source>
        <strain evidence="9 10">B18LD</strain>
    </source>
</reference>
<dbReference type="GO" id="GO:0005886">
    <property type="term" value="C:plasma membrane"/>
    <property type="evidence" value="ECO:0007669"/>
    <property type="project" value="TreeGrafter"/>
</dbReference>
<feature type="domain" description="Cytochrome c-type biogenesis protein H Ig-like" evidence="7">
    <location>
        <begin position="303"/>
        <end position="411"/>
    </location>
</feature>
<dbReference type="InterPro" id="IPR011990">
    <property type="entry name" value="TPR-like_helical_dom_sf"/>
</dbReference>
<feature type="transmembrane region" description="Helical" evidence="6">
    <location>
        <begin position="6"/>
        <end position="24"/>
    </location>
</feature>
<dbReference type="STRING" id="395493.BegalDRAFT_2396"/>
<dbReference type="PANTHER" id="PTHR47870:SF4">
    <property type="entry name" value="CYTOCHROME C-TYPE BIOGENESIS PROTEIN CYCH"/>
    <property type="match status" value="1"/>
</dbReference>
<gene>
    <name evidence="9" type="ORF">BegalDRAFT_2396</name>
</gene>
<name>I3CI04_9GAMM</name>
<evidence type="ECO:0000256" key="2">
    <source>
        <dbReference type="ARBA" id="ARBA00022737"/>
    </source>
</evidence>
<feature type="repeat" description="TPR" evidence="5">
    <location>
        <begin position="153"/>
        <end position="186"/>
    </location>
</feature>
<organism evidence="9 10">
    <name type="scientific">Beggiatoa alba B18LD</name>
    <dbReference type="NCBI Taxonomy" id="395493"/>
    <lineage>
        <taxon>Bacteria</taxon>
        <taxon>Pseudomonadati</taxon>
        <taxon>Pseudomonadota</taxon>
        <taxon>Gammaproteobacteria</taxon>
        <taxon>Thiotrichales</taxon>
        <taxon>Thiotrichaceae</taxon>
        <taxon>Beggiatoa</taxon>
    </lineage>
</organism>
<dbReference type="PROSITE" id="PS50005">
    <property type="entry name" value="TPR"/>
    <property type="match status" value="1"/>
</dbReference>
<dbReference type="GO" id="GO:0017004">
    <property type="term" value="P:cytochrome complex assembly"/>
    <property type="evidence" value="ECO:0007669"/>
    <property type="project" value="UniProtKB-KW"/>
</dbReference>
<accession>I3CI04</accession>
<keyword evidence="4 5" id="KW-0802">TPR repeat</keyword>
<dbReference type="GO" id="GO:0030313">
    <property type="term" value="C:cell envelope"/>
    <property type="evidence" value="ECO:0007669"/>
    <property type="project" value="UniProtKB-SubCell"/>
</dbReference>
<dbReference type="InterPro" id="IPR056413">
    <property type="entry name" value="TPR_CcmH_CycH"/>
</dbReference>
<keyword evidence="10" id="KW-1185">Reference proteome</keyword>
<dbReference type="OrthoDB" id="9776053at2"/>
<keyword evidence="3" id="KW-0201">Cytochrome c-type biogenesis</keyword>
<dbReference type="AlphaFoldDB" id="I3CI04"/>
<proteinExistence type="predicted"/>
<evidence type="ECO:0000256" key="1">
    <source>
        <dbReference type="ARBA" id="ARBA00004196"/>
    </source>
</evidence>
<dbReference type="SUPFAM" id="SSF48452">
    <property type="entry name" value="TPR-like"/>
    <property type="match status" value="1"/>
</dbReference>
<keyword evidence="6" id="KW-0812">Transmembrane</keyword>
<dbReference type="PANTHER" id="PTHR47870">
    <property type="entry name" value="CYTOCHROME C-TYPE BIOGENESIS PROTEIN CCMH"/>
    <property type="match status" value="1"/>
</dbReference>
<keyword evidence="6" id="KW-0472">Membrane</keyword>
<sequence>MLTFWISASLLTLLALAFVIPPFFRRTSLPSETQSINAMNVAIYKEKCRDIDADETLSVAQKEIAKQELQKTLSTELKSGSQAMMQARARWASVIVLLFVPLLATGLYYEFGTPDLIEPPAKAENPMMSEKMAEFPQMVEKLAKKMQDNPDDPVGWQMLGRSYMVLQRYQDAIPAFNQVIRLKGEQDAGALVDLAEAMAMANNEQLTGQPSELLDKALAFEPTHIKALWLSGLAMAQLGDYRKAIERWESLLAQLKPEEAEDRQIIEKHIAQARELLQSEGMSSVPAESASSRNSNNTAAVQLSVNVQLADSLKTQLPANATLFIYARPAQGGRMPLAIVRKQASELPINNVILDDTTSAMPTMKLSSAQSVVVFARISASGNAMPQMGDLMGESSTLSLPHVEPIQIMIDKVVK</sequence>
<dbReference type="Pfam" id="PF23914">
    <property type="entry name" value="TPR_CcmH_CycH"/>
    <property type="match status" value="1"/>
</dbReference>